<dbReference type="GO" id="GO:0031251">
    <property type="term" value="C:PAN complex"/>
    <property type="evidence" value="ECO:0007669"/>
    <property type="project" value="TreeGrafter"/>
</dbReference>
<dbReference type="InterPro" id="IPR036397">
    <property type="entry name" value="RNaseH_sf"/>
</dbReference>
<dbReference type="GO" id="GO:0003676">
    <property type="term" value="F:nucleic acid binding"/>
    <property type="evidence" value="ECO:0007669"/>
    <property type="project" value="InterPro"/>
</dbReference>
<dbReference type="InterPro" id="IPR038765">
    <property type="entry name" value="Papain-like_cys_pep_sf"/>
</dbReference>
<dbReference type="SMART" id="SM00479">
    <property type="entry name" value="EXOIII"/>
    <property type="match status" value="1"/>
</dbReference>
<organism evidence="2 3">
    <name type="scientific">Saprolegnia diclina (strain VS20)</name>
    <dbReference type="NCBI Taxonomy" id="1156394"/>
    <lineage>
        <taxon>Eukaryota</taxon>
        <taxon>Sar</taxon>
        <taxon>Stramenopiles</taxon>
        <taxon>Oomycota</taxon>
        <taxon>Saprolegniomycetes</taxon>
        <taxon>Saprolegniales</taxon>
        <taxon>Saprolegniaceae</taxon>
        <taxon>Saprolegnia</taxon>
    </lineage>
</organism>
<protein>
    <recommendedName>
        <fullName evidence="1">Exonuclease domain-containing protein</fullName>
    </recommendedName>
</protein>
<dbReference type="Gene3D" id="3.90.70.10">
    <property type="entry name" value="Cysteine proteinases"/>
    <property type="match status" value="2"/>
</dbReference>
<dbReference type="SUPFAM" id="SSF53098">
    <property type="entry name" value="Ribonuclease H-like"/>
    <property type="match status" value="1"/>
</dbReference>
<accession>T0S971</accession>
<dbReference type="Proteomes" id="UP000030762">
    <property type="component" value="Unassembled WGS sequence"/>
</dbReference>
<feature type="domain" description="Exonuclease" evidence="1">
    <location>
        <begin position="879"/>
        <end position="1059"/>
    </location>
</feature>
<dbReference type="Pfam" id="PF13423">
    <property type="entry name" value="UCH_1"/>
    <property type="match status" value="2"/>
</dbReference>
<dbReference type="CDD" id="cd06143">
    <property type="entry name" value="PAN2_exo"/>
    <property type="match status" value="1"/>
</dbReference>
<evidence type="ECO:0000259" key="1">
    <source>
        <dbReference type="SMART" id="SM00479"/>
    </source>
</evidence>
<dbReference type="InterPro" id="IPR028881">
    <property type="entry name" value="PAN2_UCH_dom"/>
</dbReference>
<dbReference type="PANTHER" id="PTHR15728">
    <property type="entry name" value="DEADENYLATION COMPLEX CATALYTIC SUBUNIT PAN2"/>
    <property type="match status" value="1"/>
</dbReference>
<dbReference type="eggNOG" id="KOG1275">
    <property type="taxonomic scope" value="Eukaryota"/>
</dbReference>
<dbReference type="STRING" id="1156394.T0S971"/>
<name>T0S971_SAPDV</name>
<dbReference type="InterPro" id="IPR036322">
    <property type="entry name" value="WD40_repeat_dom_sf"/>
</dbReference>
<dbReference type="RefSeq" id="XP_008607298.1">
    <property type="nucleotide sequence ID" value="XM_008609076.1"/>
</dbReference>
<dbReference type="AlphaFoldDB" id="T0S971"/>
<dbReference type="InterPro" id="IPR050785">
    <property type="entry name" value="PAN2-PAN3_catalytic_subunit"/>
</dbReference>
<dbReference type="InterPro" id="IPR012337">
    <property type="entry name" value="RNaseH-like_sf"/>
</dbReference>
<dbReference type="GO" id="GO:0000932">
    <property type="term" value="C:P-body"/>
    <property type="evidence" value="ECO:0007669"/>
    <property type="project" value="TreeGrafter"/>
</dbReference>
<dbReference type="InterPro" id="IPR013520">
    <property type="entry name" value="Ribonucl_H"/>
</dbReference>
<sequence>MHGHMMAGHGMMMAQPQYDYYDQYPENEEWTEIARLAPAGAAHAVGAVAFDPCQEVLWTGHANGRLTAHLLPTLEKYSSVISNAGAIKTLIPCYDGIVAISKSMAVFRSRGCVHNDTVAVDHSRGALTCGHLRPYDSNKPNDHLLLGNSLGCVAAYDLQGQLSHPLHKTPMPVWSMDFYHGSKIAITALASHDDAPMMCAGSATGQLDLFDSSLRSHRVECSIPNAHAGNIVSMDMHGHYILTCGVSARSINPYDKNAPVKVYPDPLIKLFDVRTMGLVQSMPFPGAASPSYVQFQPHAQGSHYYAGSRDSDLYLFDITEPGSYQYTPLGPLGANASAMTFASSGELLALGAPDGGVVLYDSSQASNPKALLDDPLLPLAFPASFQAPPLALSPLEPAPASRYLFRPTINDYGEAIPPLSSWLPPHMDSTLKHEVTLVVAPKPTKVLDPNFAARIQQKDTIGFTQHGGVPKNSFVYGQGRSAAVATVDPRFVDKKMTHRTASAKSFDESDPCHVPPRYKYKEIKMSKHGMDGFMFDFAKHNGTRFVGLENSLPFSYINALLQLLYFVPELRTHALLHLCDAPVCVTCELGFLFHMMNEASAKAPRHAKSCQPTNLLTTLRQVPAATTLGLFDTTTSILPRADAFFGLLVDTLGLPSVQRITLTYPTDPAALRDATFADVVSESLSGLPAPTLCLQTGVADWLETPDIKELWATEKASGASWVPMQFRVAVTDGIVVVHEPTTDAEWTPADDDYVLVGVAAGVVRDVRRSHLVSGHNAHLIAHILDPDVTSSRSSDDEHNWLLFNDFSVTPTVGLDAVAFHVPWKFPSVLVYRQRATLRAIATPEPTVDIPTSVFHAPSVTPSSSSFTPLELATLPQKGDRVAIDTEFVIVEMEEATLQTDGTRVVTKESRQALARVSLIHGETNTVFVDDYVLPSEPVVDYLTRFSGLVADDLNPSVSRHHVVPLKAAYMKLRYLVDRGCLFVGHGLGKDFRIVNLFVPPEQIIDTVELYQQPNMRKIALRFLIVYLFKAHIQLETHDSIEDARAALMLHNKYRDLMSKHEFERTLMEIYAAGRQSRWKIADLEE</sequence>
<dbReference type="OMA" id="TQELLWT"/>
<dbReference type="SUPFAM" id="SSF54001">
    <property type="entry name" value="Cysteine proteinases"/>
    <property type="match status" value="1"/>
</dbReference>
<reference evidence="2 3" key="1">
    <citation type="submission" date="2012-04" db="EMBL/GenBank/DDBJ databases">
        <title>The Genome Sequence of Saprolegnia declina VS20.</title>
        <authorList>
            <consortium name="The Broad Institute Genome Sequencing Platform"/>
            <person name="Russ C."/>
            <person name="Nusbaum C."/>
            <person name="Tyler B."/>
            <person name="van West P."/>
            <person name="Dieguez-Uribeondo J."/>
            <person name="de Bruijn I."/>
            <person name="Tripathy S."/>
            <person name="Jiang R."/>
            <person name="Young S.K."/>
            <person name="Zeng Q."/>
            <person name="Gargeya S."/>
            <person name="Fitzgerald M."/>
            <person name="Haas B."/>
            <person name="Abouelleil A."/>
            <person name="Alvarado L."/>
            <person name="Arachchi H.M."/>
            <person name="Berlin A."/>
            <person name="Chapman S.B."/>
            <person name="Goldberg J."/>
            <person name="Griggs A."/>
            <person name="Gujja S."/>
            <person name="Hansen M."/>
            <person name="Howarth C."/>
            <person name="Imamovic A."/>
            <person name="Larimer J."/>
            <person name="McCowen C."/>
            <person name="Montmayeur A."/>
            <person name="Murphy C."/>
            <person name="Neiman D."/>
            <person name="Pearson M."/>
            <person name="Priest M."/>
            <person name="Roberts A."/>
            <person name="Saif S."/>
            <person name="Shea T."/>
            <person name="Sisk P."/>
            <person name="Sykes S."/>
            <person name="Wortman J."/>
            <person name="Nusbaum C."/>
            <person name="Birren B."/>
        </authorList>
    </citation>
    <scope>NUCLEOTIDE SEQUENCE [LARGE SCALE GENOMIC DNA]</scope>
    <source>
        <strain evidence="2 3">VS20</strain>
    </source>
</reference>
<dbReference type="GO" id="GO:0004535">
    <property type="term" value="F:poly(A)-specific ribonuclease activity"/>
    <property type="evidence" value="ECO:0007669"/>
    <property type="project" value="TreeGrafter"/>
</dbReference>
<dbReference type="GeneID" id="19944169"/>
<gene>
    <name evidence="2" type="ORF">SDRG_03442</name>
</gene>
<dbReference type="VEuPathDB" id="FungiDB:SDRG_03442"/>
<keyword evidence="3" id="KW-1185">Reference proteome</keyword>
<proteinExistence type="predicted"/>
<dbReference type="OrthoDB" id="16516at2759"/>
<dbReference type="InParanoid" id="T0S971"/>
<evidence type="ECO:0000313" key="2">
    <source>
        <dbReference type="EMBL" id="EQC39237.1"/>
    </source>
</evidence>
<dbReference type="InterPro" id="IPR015943">
    <property type="entry name" value="WD40/YVTN_repeat-like_dom_sf"/>
</dbReference>
<dbReference type="Gene3D" id="2.130.10.10">
    <property type="entry name" value="YVTN repeat-like/Quinoprotein amine dehydrogenase"/>
    <property type="match status" value="1"/>
</dbReference>
<dbReference type="GO" id="GO:0000289">
    <property type="term" value="P:nuclear-transcribed mRNA poly(A) tail shortening"/>
    <property type="evidence" value="ECO:0007669"/>
    <property type="project" value="TreeGrafter"/>
</dbReference>
<dbReference type="EMBL" id="JH767139">
    <property type="protein sequence ID" value="EQC39237.1"/>
    <property type="molecule type" value="Genomic_DNA"/>
</dbReference>
<dbReference type="Gene3D" id="3.30.420.10">
    <property type="entry name" value="Ribonuclease H-like superfamily/Ribonuclease H"/>
    <property type="match status" value="1"/>
</dbReference>
<dbReference type="PANTHER" id="PTHR15728:SF0">
    <property type="entry name" value="PAN2-PAN3 DEADENYLATION COMPLEX CATALYTIC SUBUNIT PAN2"/>
    <property type="match status" value="1"/>
</dbReference>
<dbReference type="SUPFAM" id="SSF50978">
    <property type="entry name" value="WD40 repeat-like"/>
    <property type="match status" value="1"/>
</dbReference>
<evidence type="ECO:0000313" key="3">
    <source>
        <dbReference type="Proteomes" id="UP000030762"/>
    </source>
</evidence>